<dbReference type="AlphaFoldDB" id="A0A9X3X5U5"/>
<feature type="region of interest" description="Disordered" evidence="1">
    <location>
        <begin position="67"/>
        <end position="100"/>
    </location>
</feature>
<accession>A0A9X3X5U5</accession>
<organism evidence="2 3">
    <name type="scientific">Polyangium jinanense</name>
    <dbReference type="NCBI Taxonomy" id="2829994"/>
    <lineage>
        <taxon>Bacteria</taxon>
        <taxon>Pseudomonadati</taxon>
        <taxon>Myxococcota</taxon>
        <taxon>Polyangia</taxon>
        <taxon>Polyangiales</taxon>
        <taxon>Polyangiaceae</taxon>
        <taxon>Polyangium</taxon>
    </lineage>
</organism>
<reference evidence="2 3" key="1">
    <citation type="submission" date="2021-04" db="EMBL/GenBank/DDBJ databases">
        <title>Genome analysis of Polyangium sp.</title>
        <authorList>
            <person name="Li Y."/>
            <person name="Wang J."/>
        </authorList>
    </citation>
    <scope>NUCLEOTIDE SEQUENCE [LARGE SCALE GENOMIC DNA]</scope>
    <source>
        <strain evidence="2 3">SDU14</strain>
    </source>
</reference>
<comment type="caution">
    <text evidence="2">The sequence shown here is derived from an EMBL/GenBank/DDBJ whole genome shotgun (WGS) entry which is preliminary data.</text>
</comment>
<dbReference type="Proteomes" id="UP001151081">
    <property type="component" value="Unassembled WGS sequence"/>
</dbReference>
<dbReference type="EMBL" id="JAGTJJ010000006">
    <property type="protein sequence ID" value="MDC3981916.1"/>
    <property type="molecule type" value="Genomic_DNA"/>
</dbReference>
<keyword evidence="3" id="KW-1185">Reference proteome</keyword>
<protein>
    <submittedName>
        <fullName evidence="2">Uncharacterized protein</fullName>
    </submittedName>
</protein>
<name>A0A9X3X5U5_9BACT</name>
<evidence type="ECO:0000256" key="1">
    <source>
        <dbReference type="SAM" id="MobiDB-lite"/>
    </source>
</evidence>
<proteinExistence type="predicted"/>
<evidence type="ECO:0000313" key="3">
    <source>
        <dbReference type="Proteomes" id="UP001151081"/>
    </source>
</evidence>
<gene>
    <name evidence="2" type="ORF">KEG57_15475</name>
</gene>
<evidence type="ECO:0000313" key="2">
    <source>
        <dbReference type="EMBL" id="MDC3981916.1"/>
    </source>
</evidence>
<dbReference type="RefSeq" id="WP_272418878.1">
    <property type="nucleotide sequence ID" value="NZ_JAGTJJ010000006.1"/>
</dbReference>
<sequence length="100" mass="10773">MKFHTPSFILGFGSAVVVLGTAQRLKPAVVEIAALGLHLARLGRAVVERQREHAEDLWAEVEERARHLREAPRRRRAGATTGNGKHVPGAANAQPGSASH</sequence>